<comment type="similarity">
    <text evidence="1 2">Belongs to the RNase T2 family.</text>
</comment>
<evidence type="ECO:0000313" key="5">
    <source>
        <dbReference type="Proteomes" id="UP000236919"/>
    </source>
</evidence>
<evidence type="ECO:0000256" key="2">
    <source>
        <dbReference type="RuleBase" id="RU004328"/>
    </source>
</evidence>
<name>A0A2S4MR12_9HYPH</name>
<evidence type="ECO:0000256" key="3">
    <source>
        <dbReference type="SAM" id="SignalP"/>
    </source>
</evidence>
<dbReference type="PROSITE" id="PS00530">
    <property type="entry name" value="RNASE_T2_1"/>
    <property type="match status" value="1"/>
</dbReference>
<dbReference type="GO" id="GO:0006401">
    <property type="term" value="P:RNA catabolic process"/>
    <property type="evidence" value="ECO:0007669"/>
    <property type="project" value="UniProtKB-ARBA"/>
</dbReference>
<dbReference type="PANTHER" id="PTHR11240:SF22">
    <property type="entry name" value="RIBONUCLEASE T2"/>
    <property type="match status" value="1"/>
</dbReference>
<protein>
    <submittedName>
        <fullName evidence="4">Ribonuclease T2</fullName>
    </submittedName>
</protein>
<feature type="signal peptide" evidence="3">
    <location>
        <begin position="1"/>
        <end position="23"/>
    </location>
</feature>
<dbReference type="InterPro" id="IPR039378">
    <property type="entry name" value="RNase_T2_prok"/>
</dbReference>
<dbReference type="InterPro" id="IPR036430">
    <property type="entry name" value="RNase_T2-like_sf"/>
</dbReference>
<dbReference type="AlphaFoldDB" id="A0A2S4MR12"/>
<dbReference type="GO" id="GO:0003723">
    <property type="term" value="F:RNA binding"/>
    <property type="evidence" value="ECO:0007669"/>
    <property type="project" value="InterPro"/>
</dbReference>
<organism evidence="4 5">
    <name type="scientific">Bosea psychrotolerans</name>
    <dbReference type="NCBI Taxonomy" id="1871628"/>
    <lineage>
        <taxon>Bacteria</taxon>
        <taxon>Pseudomonadati</taxon>
        <taxon>Pseudomonadota</taxon>
        <taxon>Alphaproteobacteria</taxon>
        <taxon>Hyphomicrobiales</taxon>
        <taxon>Boseaceae</taxon>
        <taxon>Bosea</taxon>
    </lineage>
</organism>
<gene>
    <name evidence="4" type="ORF">CYD53_101248</name>
</gene>
<dbReference type="PANTHER" id="PTHR11240">
    <property type="entry name" value="RIBONUCLEASE T2"/>
    <property type="match status" value="1"/>
</dbReference>
<sequence length="223" mass="24667">MTKRRLIALFFAGLILSGLPALAQGRNNRGAEPGDFDFYVLALSWSPGFCELDGGSDRNREQCASGANLRFVVHGLWPQYERGYPSDCGPSGRTPSRIALDQAQGLFPSESLARYEWRKHGTCSGSSPSDYFADIRRARDKVVIPPSLAKADSDQNWTALDIERAFVAANPGLRTDMMSVGCKRGVLQEVRICFSKDLRNFQTCQEVDRSGCRARDITVVAPR</sequence>
<dbReference type="RefSeq" id="WP_103716310.1">
    <property type="nucleotide sequence ID" value="NZ_PQFZ01000001.1"/>
</dbReference>
<keyword evidence="5" id="KW-1185">Reference proteome</keyword>
<dbReference type="InterPro" id="IPR001568">
    <property type="entry name" value="RNase_T2-like"/>
</dbReference>
<dbReference type="OrthoDB" id="4720638at2"/>
<keyword evidence="3" id="KW-0732">Signal</keyword>
<comment type="caution">
    <text evidence="4">The sequence shown here is derived from an EMBL/GenBank/DDBJ whole genome shotgun (WGS) entry which is preliminary data.</text>
</comment>
<reference evidence="4 5" key="1">
    <citation type="submission" date="2018-01" db="EMBL/GenBank/DDBJ databases">
        <title>Genomic Encyclopedia of Type Strains, Phase III (KMG-III): the genomes of soil and plant-associated and newly described type strains.</title>
        <authorList>
            <person name="Whitman W."/>
        </authorList>
    </citation>
    <scope>NUCLEOTIDE SEQUENCE [LARGE SCALE GENOMIC DNA]</scope>
    <source>
        <strain evidence="4 5">1131</strain>
    </source>
</reference>
<dbReference type="InterPro" id="IPR018188">
    <property type="entry name" value="RNase_T2_His_AS_1"/>
</dbReference>
<proteinExistence type="inferred from homology"/>
<evidence type="ECO:0000313" key="4">
    <source>
        <dbReference type="EMBL" id="POR56727.1"/>
    </source>
</evidence>
<accession>A0A2S4MR12</accession>
<dbReference type="GO" id="GO:0033897">
    <property type="term" value="F:ribonuclease T2 activity"/>
    <property type="evidence" value="ECO:0007669"/>
    <property type="project" value="InterPro"/>
</dbReference>
<dbReference type="Proteomes" id="UP000236919">
    <property type="component" value="Unassembled WGS sequence"/>
</dbReference>
<evidence type="ECO:0000256" key="1">
    <source>
        <dbReference type="ARBA" id="ARBA00007469"/>
    </source>
</evidence>
<dbReference type="CDD" id="cd01062">
    <property type="entry name" value="RNase_T2_prok"/>
    <property type="match status" value="1"/>
</dbReference>
<dbReference type="EMBL" id="PQFZ01000001">
    <property type="protein sequence ID" value="POR56727.1"/>
    <property type="molecule type" value="Genomic_DNA"/>
</dbReference>
<dbReference type="Gene3D" id="3.90.730.10">
    <property type="entry name" value="Ribonuclease T2-like"/>
    <property type="match status" value="1"/>
</dbReference>
<feature type="chain" id="PRO_5015764578" evidence="3">
    <location>
        <begin position="24"/>
        <end position="223"/>
    </location>
</feature>
<dbReference type="InterPro" id="IPR033130">
    <property type="entry name" value="RNase_T2_His_AS_2"/>
</dbReference>
<dbReference type="Pfam" id="PF00445">
    <property type="entry name" value="Ribonuclease_T2"/>
    <property type="match status" value="1"/>
</dbReference>
<dbReference type="SUPFAM" id="SSF55895">
    <property type="entry name" value="Ribonuclease Rh-like"/>
    <property type="match status" value="1"/>
</dbReference>
<dbReference type="PROSITE" id="PS00531">
    <property type="entry name" value="RNASE_T2_2"/>
    <property type="match status" value="1"/>
</dbReference>